<evidence type="ECO:0000256" key="1">
    <source>
        <dbReference type="SAM" id="Coils"/>
    </source>
</evidence>
<dbReference type="EMBL" id="JBJXBP010000006">
    <property type="protein sequence ID" value="KAL3826144.1"/>
    <property type="molecule type" value="Genomic_DNA"/>
</dbReference>
<keyword evidence="1" id="KW-0175">Coiled coil</keyword>
<dbReference type="AlphaFoldDB" id="A0ABD3SNI8"/>
<organism evidence="2 3">
    <name type="scientific">Penstemon smallii</name>
    <dbReference type="NCBI Taxonomy" id="265156"/>
    <lineage>
        <taxon>Eukaryota</taxon>
        <taxon>Viridiplantae</taxon>
        <taxon>Streptophyta</taxon>
        <taxon>Embryophyta</taxon>
        <taxon>Tracheophyta</taxon>
        <taxon>Spermatophyta</taxon>
        <taxon>Magnoliopsida</taxon>
        <taxon>eudicotyledons</taxon>
        <taxon>Gunneridae</taxon>
        <taxon>Pentapetalae</taxon>
        <taxon>asterids</taxon>
        <taxon>lamiids</taxon>
        <taxon>Lamiales</taxon>
        <taxon>Plantaginaceae</taxon>
        <taxon>Cheloneae</taxon>
        <taxon>Penstemon</taxon>
    </lineage>
</organism>
<comment type="caution">
    <text evidence="2">The sequence shown here is derived from an EMBL/GenBank/DDBJ whole genome shotgun (WGS) entry which is preliminary data.</text>
</comment>
<protein>
    <recommendedName>
        <fullName evidence="4">Transposase, Ptta/En/Spm, plant</fullName>
    </recommendedName>
</protein>
<name>A0ABD3SNI8_9LAMI</name>
<dbReference type="InterPro" id="IPR004252">
    <property type="entry name" value="Probable_transposase_24"/>
</dbReference>
<dbReference type="PANTHER" id="PTHR33499">
    <property type="entry name" value="OS12G0282400 PROTEIN-RELATED"/>
    <property type="match status" value="1"/>
</dbReference>
<gene>
    <name evidence="2" type="ORF">ACJIZ3_022173</name>
</gene>
<evidence type="ECO:0000313" key="2">
    <source>
        <dbReference type="EMBL" id="KAL3826144.1"/>
    </source>
</evidence>
<proteinExistence type="predicted"/>
<dbReference type="PANTHER" id="PTHR33499:SF11">
    <property type="entry name" value="NO APICAL MERISTEM-ASSOCIATED C-TERMINAL DOMAIN-CONTAINING PROTEIN"/>
    <property type="match status" value="1"/>
</dbReference>
<keyword evidence="3" id="KW-1185">Reference proteome</keyword>
<evidence type="ECO:0000313" key="3">
    <source>
        <dbReference type="Proteomes" id="UP001634393"/>
    </source>
</evidence>
<reference evidence="2 3" key="1">
    <citation type="submission" date="2024-12" db="EMBL/GenBank/DDBJ databases">
        <title>The unique morphological basis and parallel evolutionary history of personate flowers in Penstemon.</title>
        <authorList>
            <person name="Depatie T.H."/>
            <person name="Wessinger C.A."/>
        </authorList>
    </citation>
    <scope>NUCLEOTIDE SEQUENCE [LARGE SCALE GENOMIC DNA]</scope>
    <source>
        <strain evidence="2">WTNN_2</strain>
        <tissue evidence="2">Leaf</tissue>
    </source>
</reference>
<dbReference type="Pfam" id="PF03004">
    <property type="entry name" value="Transposase_24"/>
    <property type="match status" value="1"/>
</dbReference>
<evidence type="ECO:0008006" key="4">
    <source>
        <dbReference type="Google" id="ProtNLM"/>
    </source>
</evidence>
<feature type="coiled-coil region" evidence="1">
    <location>
        <begin position="249"/>
        <end position="290"/>
    </location>
</feature>
<sequence>MNRRNGYKYPVHISSEKRRPLNRGQSAKLSNTLGIIAREHIPMPTRWTKLGEDDLLPAFDYLSLKLDIVGLDREKKDMVLDLLKNRTRNQRYKLHQRFLKHPTKEEALLDVPSELNEENWESLCAYWSDPKVQEICEVNKRNRNKLSILHNQGSRAFVTLLDELEEKEGRQLNKVEFFPPTHCTNGKWTTPDCEVKYNAMQDLQAKSIEEGSSMTPNECYDKIMGVKSGYDKGFGYGPKPPSKASSTSTRKLEIENAQLKERLGETESEVADLKARMENQEKLLNMLLAQQNMQPPNI</sequence>
<dbReference type="Proteomes" id="UP001634393">
    <property type="component" value="Unassembled WGS sequence"/>
</dbReference>
<accession>A0ABD3SNI8</accession>